<organism evidence="2 3">
    <name type="scientific">Cercospora beticola</name>
    <name type="common">Sugarbeet leaf spot fungus</name>
    <dbReference type="NCBI Taxonomy" id="122368"/>
    <lineage>
        <taxon>Eukaryota</taxon>
        <taxon>Fungi</taxon>
        <taxon>Dikarya</taxon>
        <taxon>Ascomycota</taxon>
        <taxon>Pezizomycotina</taxon>
        <taxon>Dothideomycetes</taxon>
        <taxon>Dothideomycetidae</taxon>
        <taxon>Mycosphaerellales</taxon>
        <taxon>Mycosphaerellaceae</taxon>
        <taxon>Cercospora</taxon>
    </lineage>
</organism>
<reference evidence="2 3" key="1">
    <citation type="submission" date="2023-09" db="EMBL/GenBank/DDBJ databases">
        <title>Complete-Gapless Cercospora beticola genome.</title>
        <authorList>
            <person name="Wyatt N.A."/>
            <person name="Spanner R.E."/>
            <person name="Bolton M.D."/>
        </authorList>
    </citation>
    <scope>NUCLEOTIDE SEQUENCE [LARGE SCALE GENOMIC DNA]</scope>
    <source>
        <strain evidence="2">Cb09-40</strain>
    </source>
</reference>
<evidence type="ECO:0000313" key="3">
    <source>
        <dbReference type="Proteomes" id="UP001302367"/>
    </source>
</evidence>
<dbReference type="Proteomes" id="UP001302367">
    <property type="component" value="Chromosome 6"/>
</dbReference>
<keyword evidence="3" id="KW-1185">Reference proteome</keyword>
<protein>
    <submittedName>
        <fullName evidence="2">Uncharacterized protein</fullName>
    </submittedName>
</protein>
<sequence>MSHLRIDSDSQYPYDNRSNQPRLIPFAVDTRDSRIRAVGNVTGPWAKADMANASMKAARVKGFMACDGYATATSVGAAYSIGNVSQTRS</sequence>
<evidence type="ECO:0000256" key="1">
    <source>
        <dbReference type="SAM" id="MobiDB-lite"/>
    </source>
</evidence>
<accession>A0ABZ0P0P3</accession>
<proteinExistence type="predicted"/>
<evidence type="ECO:0000313" key="2">
    <source>
        <dbReference type="EMBL" id="WPB05422.1"/>
    </source>
</evidence>
<name>A0ABZ0P0P3_CERBT</name>
<feature type="compositionally biased region" description="Polar residues" evidence="1">
    <location>
        <begin position="9"/>
        <end position="20"/>
    </location>
</feature>
<dbReference type="GeneID" id="90644614"/>
<feature type="region of interest" description="Disordered" evidence="1">
    <location>
        <begin position="1"/>
        <end position="20"/>
    </location>
</feature>
<gene>
    <name evidence="2" type="ORF">RHO25_010074</name>
</gene>
<dbReference type="EMBL" id="CP134189">
    <property type="protein sequence ID" value="WPB05422.1"/>
    <property type="molecule type" value="Genomic_DNA"/>
</dbReference>
<dbReference type="RefSeq" id="XP_065459316.1">
    <property type="nucleotide sequence ID" value="XM_065603244.1"/>
</dbReference>